<feature type="transmembrane region" description="Helical" evidence="1">
    <location>
        <begin position="105"/>
        <end position="124"/>
    </location>
</feature>
<dbReference type="EMBL" id="WTVQ01000020">
    <property type="protein sequence ID" value="NMG75691.1"/>
    <property type="molecule type" value="Genomic_DNA"/>
</dbReference>
<sequence>MSWKLTDSGALLALAEAGTLSPQQLERATAIAPLSPAREEWLSAADQVLALAGALLLAAGLIFFFAYNWDDLHRFAKLGMALAALAACIGTALAAAPFGTVYRAALLAACLATGALLALIGQTYQTGADVWELFVAWATLMLPFALLSRSSACWSLWLVVANAGLLRYLSESRWARFLGALGEPESLFAIAALNTLVLLAFEFAGDRLLVVPRRHVQRLAGLGVLAPLAFGACVGWWEEEYLGVGAVFVVVAAAFSGAYLRQRRDVPMLALTIFAAIAVASAALARLLAHGADFFAMNLIAVFVIATTAFAGVWLTRLYKEGRGA</sequence>
<keyword evidence="1" id="KW-0472">Membrane</keyword>
<gene>
    <name evidence="3" type="ORF">GPA25_13070</name>
</gene>
<feature type="transmembrane region" description="Helical" evidence="1">
    <location>
        <begin position="216"/>
        <end position="237"/>
    </location>
</feature>
<organism evidence="3 4">
    <name type="scientific">Aromatoleum diolicum</name>
    <dbReference type="NCBI Taxonomy" id="75796"/>
    <lineage>
        <taxon>Bacteria</taxon>
        <taxon>Pseudomonadati</taxon>
        <taxon>Pseudomonadota</taxon>
        <taxon>Betaproteobacteria</taxon>
        <taxon>Rhodocyclales</taxon>
        <taxon>Rhodocyclaceae</taxon>
        <taxon>Aromatoleum</taxon>
    </lineage>
</organism>
<evidence type="ECO:0000259" key="2">
    <source>
        <dbReference type="Pfam" id="PF09925"/>
    </source>
</evidence>
<evidence type="ECO:0000313" key="4">
    <source>
        <dbReference type="Proteomes" id="UP000648984"/>
    </source>
</evidence>
<feature type="transmembrane region" description="Helical" evidence="1">
    <location>
        <begin position="268"/>
        <end position="289"/>
    </location>
</feature>
<evidence type="ECO:0000313" key="3">
    <source>
        <dbReference type="EMBL" id="NMG75691.1"/>
    </source>
</evidence>
<keyword evidence="1" id="KW-1133">Transmembrane helix</keyword>
<feature type="transmembrane region" description="Helical" evidence="1">
    <location>
        <begin position="295"/>
        <end position="315"/>
    </location>
</feature>
<feature type="domain" description="DUF2157" evidence="2">
    <location>
        <begin position="14"/>
        <end position="154"/>
    </location>
</feature>
<comment type="caution">
    <text evidence="3">The sequence shown here is derived from an EMBL/GenBank/DDBJ whole genome shotgun (WGS) entry which is preliminary data.</text>
</comment>
<feature type="transmembrane region" description="Helical" evidence="1">
    <location>
        <begin position="243"/>
        <end position="261"/>
    </location>
</feature>
<proteinExistence type="predicted"/>
<dbReference type="RefSeq" id="WP_169260843.1">
    <property type="nucleotide sequence ID" value="NZ_WTVQ01000020.1"/>
</dbReference>
<feature type="transmembrane region" description="Helical" evidence="1">
    <location>
        <begin position="186"/>
        <end position="204"/>
    </location>
</feature>
<dbReference type="InterPro" id="IPR018677">
    <property type="entry name" value="DUF2157"/>
</dbReference>
<feature type="transmembrane region" description="Helical" evidence="1">
    <location>
        <begin position="75"/>
        <end position="98"/>
    </location>
</feature>
<protein>
    <submittedName>
        <fullName evidence="3">DUF2157 domain-containing protein</fullName>
    </submittedName>
</protein>
<feature type="transmembrane region" description="Helical" evidence="1">
    <location>
        <begin position="48"/>
        <end position="69"/>
    </location>
</feature>
<keyword evidence="1" id="KW-0812">Transmembrane</keyword>
<dbReference type="Pfam" id="PF09925">
    <property type="entry name" value="DUF2157"/>
    <property type="match status" value="1"/>
</dbReference>
<accession>A0ABX1QE64</accession>
<reference evidence="3 4" key="1">
    <citation type="submission" date="2019-12" db="EMBL/GenBank/DDBJ databases">
        <title>Comparative genomics gives insights into the taxonomy of the Azoarcus-Aromatoleum group and reveals separate origins of nif in the plant-associated Azoarcus and non-plant-associated Aromatoleum sub-groups.</title>
        <authorList>
            <person name="Lafos M."/>
            <person name="Maluk M."/>
            <person name="Batista M."/>
            <person name="Junghare M."/>
            <person name="Carmona M."/>
            <person name="Faoro H."/>
            <person name="Cruz L.M."/>
            <person name="Battistoni F."/>
            <person name="De Souza E."/>
            <person name="Pedrosa F."/>
            <person name="Chen W.-M."/>
            <person name="Poole P.S."/>
            <person name="Dixon R.A."/>
            <person name="James E.K."/>
        </authorList>
    </citation>
    <scope>NUCLEOTIDE SEQUENCE [LARGE SCALE GENOMIC DNA]</scope>
    <source>
        <strain evidence="3 4">22Lin</strain>
    </source>
</reference>
<feature type="transmembrane region" description="Helical" evidence="1">
    <location>
        <begin position="154"/>
        <end position="170"/>
    </location>
</feature>
<keyword evidence="4" id="KW-1185">Reference proteome</keyword>
<name>A0ABX1QE64_9RHOO</name>
<feature type="transmembrane region" description="Helical" evidence="1">
    <location>
        <begin position="130"/>
        <end position="147"/>
    </location>
</feature>
<dbReference type="Proteomes" id="UP000648984">
    <property type="component" value="Unassembled WGS sequence"/>
</dbReference>
<evidence type="ECO:0000256" key="1">
    <source>
        <dbReference type="SAM" id="Phobius"/>
    </source>
</evidence>